<dbReference type="InterPro" id="IPR032751">
    <property type="entry name" value="Fuseless"/>
</dbReference>
<organism evidence="2 3">
    <name type="scientific">Parnassius apollo</name>
    <name type="common">Apollo butterfly</name>
    <name type="synonym">Papilio apollo</name>
    <dbReference type="NCBI Taxonomy" id="110799"/>
    <lineage>
        <taxon>Eukaryota</taxon>
        <taxon>Metazoa</taxon>
        <taxon>Ecdysozoa</taxon>
        <taxon>Arthropoda</taxon>
        <taxon>Hexapoda</taxon>
        <taxon>Insecta</taxon>
        <taxon>Pterygota</taxon>
        <taxon>Neoptera</taxon>
        <taxon>Endopterygota</taxon>
        <taxon>Lepidoptera</taxon>
        <taxon>Glossata</taxon>
        <taxon>Ditrysia</taxon>
        <taxon>Papilionoidea</taxon>
        <taxon>Papilionidae</taxon>
        <taxon>Parnassiinae</taxon>
        <taxon>Parnassini</taxon>
        <taxon>Parnassius</taxon>
        <taxon>Parnassius</taxon>
    </lineage>
</organism>
<dbReference type="OrthoDB" id="45313at2759"/>
<comment type="caution">
    <text evidence="2">The sequence shown here is derived from an EMBL/GenBank/DDBJ whole genome shotgun (WGS) entry which is preliminary data.</text>
</comment>
<evidence type="ECO:0000313" key="3">
    <source>
        <dbReference type="Proteomes" id="UP000691718"/>
    </source>
</evidence>
<dbReference type="GO" id="GO:0007274">
    <property type="term" value="P:neuromuscular synaptic transmission"/>
    <property type="evidence" value="ECO:0007669"/>
    <property type="project" value="TreeGrafter"/>
</dbReference>
<dbReference type="Proteomes" id="UP000691718">
    <property type="component" value="Unassembled WGS sequence"/>
</dbReference>
<evidence type="ECO:0000313" key="2">
    <source>
        <dbReference type="EMBL" id="CAG4985620.1"/>
    </source>
</evidence>
<dbReference type="GO" id="GO:0007270">
    <property type="term" value="P:neuron-neuron synaptic transmission"/>
    <property type="evidence" value="ECO:0007669"/>
    <property type="project" value="TreeGrafter"/>
</dbReference>
<dbReference type="GO" id="GO:0042734">
    <property type="term" value="C:presynaptic membrane"/>
    <property type="evidence" value="ECO:0007669"/>
    <property type="project" value="TreeGrafter"/>
</dbReference>
<feature type="transmembrane region" description="Helical" evidence="1">
    <location>
        <begin position="163"/>
        <end position="182"/>
    </location>
</feature>
<dbReference type="PANTHER" id="PTHR35270:SF2">
    <property type="entry name" value="FUSELESS, ISOFORM A"/>
    <property type="match status" value="1"/>
</dbReference>
<reference evidence="2" key="1">
    <citation type="submission" date="2021-04" db="EMBL/GenBank/DDBJ databases">
        <authorList>
            <person name="Tunstrom K."/>
        </authorList>
    </citation>
    <scope>NUCLEOTIDE SEQUENCE</scope>
</reference>
<protein>
    <submittedName>
        <fullName evidence="2">(apollo) hypothetical protein</fullName>
    </submittedName>
</protein>
<dbReference type="EMBL" id="CAJQZP010000795">
    <property type="protein sequence ID" value="CAG4985620.1"/>
    <property type="molecule type" value="Genomic_DNA"/>
</dbReference>
<sequence>MNDKSTSIQFYDSENLLPQQTLQDLEKTERQEIEEEPDILYSCNQLSYGDAVFATFVVAPLVVGVWRSTWSIMDLHSKLFPYAQIYLLGIIIHICFALIRSHLLSRSIATSDENRYFHWLRERLLSRIYTYIFILSCIMHWRGGWGLFDGTVAAVVPSDADPHRPVLIAALTVLCYASIASLRSARNLLASPYFLVTDGKEPTYIFTTRFRNVGQVSILLSWFIDRL</sequence>
<keyword evidence="1" id="KW-1133">Transmembrane helix</keyword>
<keyword evidence="1" id="KW-0812">Transmembrane</keyword>
<dbReference type="AlphaFoldDB" id="A0A8S3WYW4"/>
<gene>
    <name evidence="2" type="ORF">PAPOLLO_LOCUS11074</name>
</gene>
<dbReference type="PANTHER" id="PTHR35270">
    <property type="entry name" value="FUSELESS, ISOFORM A"/>
    <property type="match status" value="1"/>
</dbReference>
<proteinExistence type="predicted"/>
<name>A0A8S3WYW4_PARAO</name>
<feature type="transmembrane region" description="Helical" evidence="1">
    <location>
        <begin position="51"/>
        <end position="70"/>
    </location>
</feature>
<accession>A0A8S3WYW4</accession>
<keyword evidence="3" id="KW-1185">Reference proteome</keyword>
<evidence type="ECO:0000256" key="1">
    <source>
        <dbReference type="SAM" id="Phobius"/>
    </source>
</evidence>
<dbReference type="GO" id="GO:0070073">
    <property type="term" value="P:clustering of voltage-gated calcium channels"/>
    <property type="evidence" value="ECO:0007669"/>
    <property type="project" value="TreeGrafter"/>
</dbReference>
<dbReference type="Pfam" id="PF15993">
    <property type="entry name" value="Fuseless"/>
    <property type="match status" value="1"/>
</dbReference>
<feature type="transmembrane region" description="Helical" evidence="1">
    <location>
        <begin position="124"/>
        <end position="143"/>
    </location>
</feature>
<feature type="transmembrane region" description="Helical" evidence="1">
    <location>
        <begin position="82"/>
        <end position="103"/>
    </location>
</feature>
<keyword evidence="1" id="KW-0472">Membrane</keyword>